<evidence type="ECO:0000256" key="2">
    <source>
        <dbReference type="ARBA" id="ARBA00011901"/>
    </source>
</evidence>
<evidence type="ECO:0000313" key="6">
    <source>
        <dbReference type="EMBL" id="MDB7933386.1"/>
    </source>
</evidence>
<dbReference type="PANTHER" id="PTHR30417">
    <property type="entry name" value="N-ACETYLMURAMOYL-L-ALANINE AMIDASE AMID"/>
    <property type="match status" value="1"/>
</dbReference>
<dbReference type="PANTHER" id="PTHR30417:SF1">
    <property type="entry name" value="N-ACETYLMURAMOYL-L-ALANINE AMIDASE AMID"/>
    <property type="match status" value="1"/>
</dbReference>
<dbReference type="SMART" id="SM00644">
    <property type="entry name" value="Ami_2"/>
    <property type="match status" value="1"/>
</dbReference>
<dbReference type="InterPro" id="IPR002502">
    <property type="entry name" value="Amidase_domain"/>
</dbReference>
<comment type="caution">
    <text evidence="6">The sequence shown here is derived from an EMBL/GenBank/DDBJ whole genome shotgun (WGS) entry which is preliminary data.</text>
</comment>
<evidence type="ECO:0000256" key="4">
    <source>
        <dbReference type="ARBA" id="ARBA00023316"/>
    </source>
</evidence>
<dbReference type="EMBL" id="JAQLWV010000012">
    <property type="protein sequence ID" value="MDB7933386.1"/>
    <property type="molecule type" value="Genomic_DNA"/>
</dbReference>
<keyword evidence="4" id="KW-0961">Cell wall biogenesis/degradation</keyword>
<dbReference type="Proteomes" id="UP001211173">
    <property type="component" value="Unassembled WGS sequence"/>
</dbReference>
<accession>A0AAW6CGP5</accession>
<protein>
    <recommendedName>
        <fullName evidence="2">N-acetylmuramoyl-L-alanine amidase</fullName>
        <ecNumber evidence="2">3.5.1.28</ecNumber>
    </recommendedName>
</protein>
<dbReference type="RefSeq" id="WP_195308547.1">
    <property type="nucleotide sequence ID" value="NZ_JADMSX010000014.1"/>
</dbReference>
<dbReference type="Pfam" id="PF01510">
    <property type="entry name" value="Amidase_2"/>
    <property type="match status" value="1"/>
</dbReference>
<dbReference type="Gene3D" id="3.40.80.10">
    <property type="entry name" value="Peptidoglycan recognition protein-like"/>
    <property type="match status" value="1"/>
</dbReference>
<evidence type="ECO:0000259" key="5">
    <source>
        <dbReference type="SMART" id="SM00644"/>
    </source>
</evidence>
<gene>
    <name evidence="6" type="ORF">PNE06_09895</name>
</gene>
<sequence>MYEERIWRFLKGKLLSDCGAAGLMGNLYAESGLNPVNLQNTHERKLGLSDKEYTQQVDFGLYADFVHDGAGYGLAQWTFWSRKQNLLAFAKSREKSIGDLETQLEFLWKELTESYASLAQMLLSASSVRAASDAVLLQFERPADQSETAKARRAAYGQKYYDQFAGKEAAAMSNSSLVSYTKLSPNHSGRRKHAIDTISIHCMAGDLTVESCGNLFASPSRKASSNYGIGSDGRIGLYVEECNRSWCTSSSSNDNRAITIEVANNGGANQGWPVSDAAYRSLIALLVDICRRNGIKRLLWKGDKSLIGQVDKQNMTVHRWFAAKACPGDWLYSRHGQIADEVNAKLSEEDEDMDQTKFNEMFSAAMTDYLKGLQNNNCGDWSQEARDWCISVGLFAGNGTAVDGKPNMMWPSGLTREQAAQLFYRLAKMVGLA</sequence>
<dbReference type="GO" id="GO:0009253">
    <property type="term" value="P:peptidoglycan catabolic process"/>
    <property type="evidence" value="ECO:0007669"/>
    <property type="project" value="InterPro"/>
</dbReference>
<evidence type="ECO:0000313" key="7">
    <source>
        <dbReference type="Proteomes" id="UP001211173"/>
    </source>
</evidence>
<dbReference type="InterPro" id="IPR051206">
    <property type="entry name" value="NAMLAA_amidase_2"/>
</dbReference>
<organism evidence="6 7">
    <name type="scientific">Flavonifractor plautii</name>
    <name type="common">Fusobacterium plautii</name>
    <dbReference type="NCBI Taxonomy" id="292800"/>
    <lineage>
        <taxon>Bacteria</taxon>
        <taxon>Bacillati</taxon>
        <taxon>Bacillota</taxon>
        <taxon>Clostridia</taxon>
        <taxon>Eubacteriales</taxon>
        <taxon>Oscillospiraceae</taxon>
        <taxon>Flavonifractor</taxon>
    </lineage>
</organism>
<comment type="catalytic activity">
    <reaction evidence="1">
        <text>Hydrolyzes the link between N-acetylmuramoyl residues and L-amino acid residues in certain cell-wall glycopeptides.</text>
        <dbReference type="EC" id="3.5.1.28"/>
    </reaction>
</comment>
<reference evidence="6" key="1">
    <citation type="submission" date="2023-01" db="EMBL/GenBank/DDBJ databases">
        <title>Human gut microbiome strain richness.</title>
        <authorList>
            <person name="Chen-Liaw A."/>
        </authorList>
    </citation>
    <scope>NUCLEOTIDE SEQUENCE</scope>
    <source>
        <strain evidence="6">1001287st1_F4_1001285I_161205</strain>
    </source>
</reference>
<dbReference type="GO" id="GO:0071555">
    <property type="term" value="P:cell wall organization"/>
    <property type="evidence" value="ECO:0007669"/>
    <property type="project" value="UniProtKB-KW"/>
</dbReference>
<dbReference type="EC" id="3.5.1.28" evidence="2"/>
<evidence type="ECO:0000256" key="3">
    <source>
        <dbReference type="ARBA" id="ARBA00022801"/>
    </source>
</evidence>
<dbReference type="Pfam" id="PF18013">
    <property type="entry name" value="Phage_lysozyme2"/>
    <property type="match status" value="1"/>
</dbReference>
<dbReference type="GO" id="GO:0009254">
    <property type="term" value="P:peptidoglycan turnover"/>
    <property type="evidence" value="ECO:0007669"/>
    <property type="project" value="TreeGrafter"/>
</dbReference>
<dbReference type="Gene3D" id="1.10.530.10">
    <property type="match status" value="1"/>
</dbReference>
<dbReference type="GO" id="GO:0008745">
    <property type="term" value="F:N-acetylmuramoyl-L-alanine amidase activity"/>
    <property type="evidence" value="ECO:0007669"/>
    <property type="project" value="UniProtKB-EC"/>
</dbReference>
<keyword evidence="3" id="KW-0378">Hydrolase</keyword>
<dbReference type="AlphaFoldDB" id="A0AAW6CGP5"/>
<proteinExistence type="predicted"/>
<feature type="domain" description="N-acetylmuramoyl-L-alanine amidase" evidence="5">
    <location>
        <begin position="184"/>
        <end position="328"/>
    </location>
</feature>
<dbReference type="InterPro" id="IPR041219">
    <property type="entry name" value="Phage_lysozyme2"/>
</dbReference>
<dbReference type="InterPro" id="IPR036505">
    <property type="entry name" value="Amidase/PGRP_sf"/>
</dbReference>
<evidence type="ECO:0000256" key="1">
    <source>
        <dbReference type="ARBA" id="ARBA00001561"/>
    </source>
</evidence>
<name>A0AAW6CGP5_FLAPL</name>
<dbReference type="SUPFAM" id="SSF55846">
    <property type="entry name" value="N-acetylmuramoyl-L-alanine amidase-like"/>
    <property type="match status" value="1"/>
</dbReference>